<comment type="caution">
    <text evidence="1">The sequence shown here is derived from an EMBL/GenBank/DDBJ whole genome shotgun (WGS) entry which is preliminary data.</text>
</comment>
<dbReference type="InterPro" id="IPR052058">
    <property type="entry name" value="Alcohol_O-acetyltransferase"/>
</dbReference>
<dbReference type="PATRIC" id="fig|29422.6.peg.2193"/>
<dbReference type="Proteomes" id="UP000054742">
    <property type="component" value="Unassembled WGS sequence"/>
</dbReference>
<keyword evidence="2" id="KW-1185">Reference proteome</keyword>
<dbReference type="STRING" id="29422.Lbru_2056"/>
<evidence type="ECO:0000313" key="2">
    <source>
        <dbReference type="Proteomes" id="UP000054742"/>
    </source>
</evidence>
<dbReference type="Gene3D" id="3.30.559.10">
    <property type="entry name" value="Chloramphenicol acetyltransferase-like domain"/>
    <property type="match status" value="1"/>
</dbReference>
<dbReference type="PANTHER" id="PTHR28037:SF1">
    <property type="entry name" value="ALCOHOL O-ACETYLTRANSFERASE 1-RELATED"/>
    <property type="match status" value="1"/>
</dbReference>
<dbReference type="Gene3D" id="3.30.559.30">
    <property type="entry name" value="Nonribosomal peptide synthetase, condensation domain"/>
    <property type="match status" value="1"/>
</dbReference>
<sequence length="420" mass="48625">MMKPHKRKLGYWEELCQTGNDHYHGNGVIAAVAKFSYPTLSLKRFEEAVRLLQAQQPLLRAHVKKSTLNSHFIIDDSENAYLPFQVLVRDSDSMWESLIELELNRPPRNQDYQWRLILLHCESDIQHELILISGHNIGDGISIAYFFDSLFRIYEDLQTKNSFPIYPPVEKLLRHMDNKKTQPPEDFIMTPIPYENTTPLGGRVTKNIYHSFSSEHTKSLLDHCKYKDFSVNAFINAVTLVSLAKILKKELSSTLHTPVNLRKWCQPEIPNDFFGCYVSVVTTYHHNINEHSNLDVLASNYERQLKNIRLPGDAIFPHQFNKQELLQQVALWAGSSDHFSMGPTVTNIGLLPFNGQYDALKWHTCYFCTSRQNADIPILLNVLTFNQKLMICFTYTQPMMSKEFIQNYVAQFISYIDNVG</sequence>
<dbReference type="SUPFAM" id="SSF52777">
    <property type="entry name" value="CoA-dependent acyltransferases"/>
    <property type="match status" value="2"/>
</dbReference>
<dbReference type="RefSeq" id="WP_238583866.1">
    <property type="nucleotide sequence ID" value="NZ_CAAAHU010000005.1"/>
</dbReference>
<name>A0A0W0SDQ9_9GAMM</name>
<dbReference type="InterPro" id="IPR023213">
    <property type="entry name" value="CAT-like_dom_sf"/>
</dbReference>
<accession>A0A0W0SDQ9</accession>
<organism evidence="1 2">
    <name type="scientific">Legionella brunensis</name>
    <dbReference type="NCBI Taxonomy" id="29422"/>
    <lineage>
        <taxon>Bacteria</taxon>
        <taxon>Pseudomonadati</taxon>
        <taxon>Pseudomonadota</taxon>
        <taxon>Gammaproteobacteria</taxon>
        <taxon>Legionellales</taxon>
        <taxon>Legionellaceae</taxon>
        <taxon>Legionella</taxon>
    </lineage>
</organism>
<keyword evidence="1" id="KW-0012">Acyltransferase</keyword>
<protein>
    <submittedName>
        <fullName evidence="1">Acyltransferase PapA5</fullName>
    </submittedName>
</protein>
<reference evidence="1 2" key="1">
    <citation type="submission" date="2015-11" db="EMBL/GenBank/DDBJ databases">
        <title>Genomic analysis of 38 Legionella species identifies large and diverse effector repertoires.</title>
        <authorList>
            <person name="Burstein D."/>
            <person name="Amaro F."/>
            <person name="Zusman T."/>
            <person name="Lifshitz Z."/>
            <person name="Cohen O."/>
            <person name="Gilbert J.A."/>
            <person name="Pupko T."/>
            <person name="Shuman H.A."/>
            <person name="Segal G."/>
        </authorList>
    </citation>
    <scope>NUCLEOTIDE SEQUENCE [LARGE SCALE GENOMIC DNA]</scope>
    <source>
        <strain evidence="1 2">ATCC 43878</strain>
    </source>
</reference>
<dbReference type="EMBL" id="LNXV01000029">
    <property type="protein sequence ID" value="KTC81536.1"/>
    <property type="molecule type" value="Genomic_DNA"/>
</dbReference>
<dbReference type="AlphaFoldDB" id="A0A0W0SDQ9"/>
<keyword evidence="1" id="KW-0808">Transferase</keyword>
<gene>
    <name evidence="1" type="ORF">Lbru_2056</name>
</gene>
<evidence type="ECO:0000313" key="1">
    <source>
        <dbReference type="EMBL" id="KTC81536.1"/>
    </source>
</evidence>
<dbReference type="PANTHER" id="PTHR28037">
    <property type="entry name" value="ALCOHOL O-ACETYLTRANSFERASE 1-RELATED"/>
    <property type="match status" value="1"/>
</dbReference>
<proteinExistence type="predicted"/>
<dbReference type="GO" id="GO:0016746">
    <property type="term" value="F:acyltransferase activity"/>
    <property type="evidence" value="ECO:0007669"/>
    <property type="project" value="UniProtKB-KW"/>
</dbReference>